<reference evidence="1 2" key="1">
    <citation type="submission" date="2020-02" db="EMBL/GenBank/DDBJ databases">
        <authorList>
            <person name="Dziuba M."/>
            <person name="Kuznetsov B."/>
            <person name="Mardanov A."/>
            <person name="Ravin N."/>
            <person name="Grouzdev D."/>
        </authorList>
    </citation>
    <scope>NUCLEOTIDE SEQUENCE [LARGE SCALE GENOMIC DNA]</scope>
    <source>
        <strain evidence="1 2">SpK</strain>
    </source>
</reference>
<evidence type="ECO:0000313" key="2">
    <source>
        <dbReference type="Proteomes" id="UP000480684"/>
    </source>
</evidence>
<dbReference type="EMBL" id="JAAIYP010000039">
    <property type="protein sequence ID" value="NFV81126.1"/>
    <property type="molecule type" value="Genomic_DNA"/>
</dbReference>
<name>A0A7C9UVN3_9PROT</name>
<accession>A0A7C9UVN3</accession>
<evidence type="ECO:0000313" key="1">
    <source>
        <dbReference type="EMBL" id="NFV81126.1"/>
    </source>
</evidence>
<sequence length="121" mass="13122">MAHRIVVCTDHSVTWECLRRFSASAPVTLERVARLEDLSGRDGLAVDAVVVDDRFLPIIAQVQRSARRHSPIFGHALFMTAGEALNALWNGPLGGADHCSAGDLSDWVTLARGGEVDDLPF</sequence>
<protein>
    <submittedName>
        <fullName evidence="1">Uncharacterized protein</fullName>
    </submittedName>
</protein>
<organism evidence="1 2">
    <name type="scientific">Magnetospirillum aberrantis SpK</name>
    <dbReference type="NCBI Taxonomy" id="908842"/>
    <lineage>
        <taxon>Bacteria</taxon>
        <taxon>Pseudomonadati</taxon>
        <taxon>Pseudomonadota</taxon>
        <taxon>Alphaproteobacteria</taxon>
        <taxon>Rhodospirillales</taxon>
        <taxon>Rhodospirillaceae</taxon>
        <taxon>Magnetospirillum</taxon>
    </lineage>
</organism>
<dbReference type="AlphaFoldDB" id="A0A7C9UVN3"/>
<dbReference type="RefSeq" id="WP_163680678.1">
    <property type="nucleotide sequence ID" value="NZ_JAAIYP010000039.1"/>
</dbReference>
<comment type="caution">
    <text evidence="1">The sequence shown here is derived from an EMBL/GenBank/DDBJ whole genome shotgun (WGS) entry which is preliminary data.</text>
</comment>
<dbReference type="Proteomes" id="UP000480684">
    <property type="component" value="Unassembled WGS sequence"/>
</dbReference>
<proteinExistence type="predicted"/>
<gene>
    <name evidence="1" type="ORF">G4223_13490</name>
</gene>
<keyword evidence="2" id="KW-1185">Reference proteome</keyword>